<feature type="transmembrane region" description="Helical" evidence="1">
    <location>
        <begin position="127"/>
        <end position="155"/>
    </location>
</feature>
<dbReference type="AlphaFoldDB" id="A0A9P0E3T7"/>
<organism evidence="2 3">
    <name type="scientific">Nezara viridula</name>
    <name type="common">Southern green stink bug</name>
    <name type="synonym">Cimex viridulus</name>
    <dbReference type="NCBI Taxonomy" id="85310"/>
    <lineage>
        <taxon>Eukaryota</taxon>
        <taxon>Metazoa</taxon>
        <taxon>Ecdysozoa</taxon>
        <taxon>Arthropoda</taxon>
        <taxon>Hexapoda</taxon>
        <taxon>Insecta</taxon>
        <taxon>Pterygota</taxon>
        <taxon>Neoptera</taxon>
        <taxon>Paraneoptera</taxon>
        <taxon>Hemiptera</taxon>
        <taxon>Heteroptera</taxon>
        <taxon>Panheteroptera</taxon>
        <taxon>Pentatomomorpha</taxon>
        <taxon>Pentatomoidea</taxon>
        <taxon>Pentatomidae</taxon>
        <taxon>Pentatominae</taxon>
        <taxon>Nezara</taxon>
    </lineage>
</organism>
<feature type="transmembrane region" description="Helical" evidence="1">
    <location>
        <begin position="86"/>
        <end position="107"/>
    </location>
</feature>
<dbReference type="Proteomes" id="UP001152798">
    <property type="component" value="Chromosome 1"/>
</dbReference>
<keyword evidence="1" id="KW-1133">Transmembrane helix</keyword>
<evidence type="ECO:0000256" key="1">
    <source>
        <dbReference type="SAM" id="Phobius"/>
    </source>
</evidence>
<accession>A0A9P0E3T7</accession>
<protein>
    <submittedName>
        <fullName evidence="2">Uncharacterized protein</fullName>
    </submittedName>
</protein>
<feature type="transmembrane region" description="Helical" evidence="1">
    <location>
        <begin position="18"/>
        <end position="34"/>
    </location>
</feature>
<dbReference type="EMBL" id="OV725077">
    <property type="protein sequence ID" value="CAH1391822.1"/>
    <property type="molecule type" value="Genomic_DNA"/>
</dbReference>
<keyword evidence="1" id="KW-0812">Transmembrane</keyword>
<evidence type="ECO:0000313" key="3">
    <source>
        <dbReference type="Proteomes" id="UP001152798"/>
    </source>
</evidence>
<proteinExistence type="predicted"/>
<feature type="transmembrane region" description="Helical" evidence="1">
    <location>
        <begin position="167"/>
        <end position="194"/>
    </location>
</feature>
<gene>
    <name evidence="2" type="ORF">NEZAVI_LOCUS2751</name>
</gene>
<keyword evidence="1" id="KW-0472">Membrane</keyword>
<name>A0A9P0E3T7_NEZVI</name>
<reference evidence="2" key="1">
    <citation type="submission" date="2022-01" db="EMBL/GenBank/DDBJ databases">
        <authorList>
            <person name="King R."/>
        </authorList>
    </citation>
    <scope>NUCLEOTIDE SEQUENCE</scope>
</reference>
<dbReference type="OrthoDB" id="6596504at2759"/>
<sequence>MFPFRLVDGWELRMSRKALFHSFVVAVFSIFSFYKSTMSSKKRLYNFIFLTELFSLNLTVHGHLSDALFTVLSVQRRHGIRLRCRSYLTQLLMCSLCLLIILIYRLFELNNRSWTNILFTIAYFLPTWMMFSSIMVFSSVCLLIGDSFVSISAALLNPYRGLAELDFLLQTHFVLITAAESMTGAATSYLLILFQFSDSD</sequence>
<evidence type="ECO:0000313" key="2">
    <source>
        <dbReference type="EMBL" id="CAH1391822.1"/>
    </source>
</evidence>
<keyword evidence="3" id="KW-1185">Reference proteome</keyword>